<dbReference type="OrthoDB" id="9794513at2"/>
<evidence type="ECO:0000259" key="2">
    <source>
        <dbReference type="Pfam" id="PF00534"/>
    </source>
</evidence>
<dbReference type="Gene3D" id="3.40.50.2000">
    <property type="entry name" value="Glycogen Phosphorylase B"/>
    <property type="match status" value="1"/>
</dbReference>
<name>A0A1B9CHC0_MYCMA</name>
<comment type="caution">
    <text evidence="3">The sequence shown here is derived from an EMBL/GenBank/DDBJ whole genome shotgun (WGS) entry which is preliminary data.</text>
</comment>
<keyword evidence="1 3" id="KW-0808">Transferase</keyword>
<protein>
    <submittedName>
        <fullName evidence="3">Glycosyl transferase</fullName>
    </submittedName>
</protein>
<dbReference type="Proteomes" id="UP000092683">
    <property type="component" value="Unassembled WGS sequence"/>
</dbReference>
<reference evidence="3 4" key="1">
    <citation type="submission" date="2016-06" db="EMBL/GenBank/DDBJ databases">
        <authorList>
            <person name="Kjaerup R.B."/>
            <person name="Dalgaard T.S."/>
            <person name="Juul-Madsen H.R."/>
        </authorList>
    </citation>
    <scope>NUCLEOTIDE SEQUENCE [LARGE SCALE GENOMIC DNA]</scope>
    <source>
        <strain evidence="3 4">E3012</strain>
    </source>
</reference>
<feature type="domain" description="Glycosyl transferase family 1" evidence="2">
    <location>
        <begin position="215"/>
        <end position="298"/>
    </location>
</feature>
<dbReference type="RefSeq" id="WP_065484766.1">
    <property type="nucleotide sequence ID" value="NZ_MBEE01000294.1"/>
</dbReference>
<evidence type="ECO:0000256" key="1">
    <source>
        <dbReference type="ARBA" id="ARBA00022679"/>
    </source>
</evidence>
<dbReference type="AlphaFoldDB" id="A0A1B9CHC0"/>
<dbReference type="Pfam" id="PF00534">
    <property type="entry name" value="Glycos_transf_1"/>
    <property type="match status" value="1"/>
</dbReference>
<dbReference type="GO" id="GO:0016757">
    <property type="term" value="F:glycosyltransferase activity"/>
    <property type="evidence" value="ECO:0007669"/>
    <property type="project" value="InterPro"/>
</dbReference>
<evidence type="ECO:0000313" key="3">
    <source>
        <dbReference type="EMBL" id="OCB41492.1"/>
    </source>
</evidence>
<dbReference type="SUPFAM" id="SSF53756">
    <property type="entry name" value="UDP-Glycosyltransferase/glycogen phosphorylase"/>
    <property type="match status" value="1"/>
</dbReference>
<proteinExistence type="predicted"/>
<organism evidence="3 4">
    <name type="scientific">Mycobacterium malmoense</name>
    <dbReference type="NCBI Taxonomy" id="1780"/>
    <lineage>
        <taxon>Bacteria</taxon>
        <taxon>Bacillati</taxon>
        <taxon>Actinomycetota</taxon>
        <taxon>Actinomycetes</taxon>
        <taxon>Mycobacteriales</taxon>
        <taxon>Mycobacteriaceae</taxon>
        <taxon>Mycobacterium</taxon>
    </lineage>
</organism>
<evidence type="ECO:0000313" key="4">
    <source>
        <dbReference type="Proteomes" id="UP000092683"/>
    </source>
</evidence>
<sequence length="322" mass="34800">MADPGRAKNVLVWHVHGSWTQAFVAGRHRYVIPVAADRGEGGIGLAGRSWPNAREVPLEDLRREDIDLVVLQRPHEAGLVARWAGRRAGAELPAVYVEHNAPRPSPAQSRHVVADRTDVPLIHVTDFNRLMWDNGRAPTRVIDHGVADPGHRYTGDIPRAATMINEPLRRNRVVGADLLEPLSAYAQIDVWGIGTGSLSANRGGVTGRGDVAAPELWDQVARRRVYLHTARWTSLGLSLIEAMFLGMPVVAVGTTMAPLVVPGEAGVVSADPAALGAGLRDFMNDQAAAAAAGKAAREFASARFGLGRFLADWDRVIEEQCR</sequence>
<gene>
    <name evidence="3" type="ORF">A5677_09255</name>
</gene>
<dbReference type="InterPro" id="IPR001296">
    <property type="entry name" value="Glyco_trans_1"/>
</dbReference>
<accession>A0A1B9CHC0</accession>
<dbReference type="EMBL" id="MBEE01000294">
    <property type="protein sequence ID" value="OCB41492.1"/>
    <property type="molecule type" value="Genomic_DNA"/>
</dbReference>